<dbReference type="AlphaFoldDB" id="A0A9E6SYA6"/>
<dbReference type="Pfam" id="PF13360">
    <property type="entry name" value="PQQ_2"/>
    <property type="match status" value="1"/>
</dbReference>
<dbReference type="PANTHER" id="PTHR24104">
    <property type="entry name" value="E3 UBIQUITIN-PROTEIN LIGASE NHLRC1-RELATED"/>
    <property type="match status" value="1"/>
</dbReference>
<dbReference type="GO" id="GO:0000209">
    <property type="term" value="P:protein polyubiquitination"/>
    <property type="evidence" value="ECO:0007669"/>
    <property type="project" value="TreeGrafter"/>
</dbReference>
<dbReference type="EMBL" id="CP071137">
    <property type="protein sequence ID" value="QWY78367.1"/>
    <property type="molecule type" value="Genomic_DNA"/>
</dbReference>
<name>A0A9E6SYA6_9PROT</name>
<dbReference type="InterPro" id="IPR002372">
    <property type="entry name" value="PQQ_rpt_dom"/>
</dbReference>
<evidence type="ECO:0000313" key="2">
    <source>
        <dbReference type="EMBL" id="QWY78367.1"/>
    </source>
</evidence>
<dbReference type="Proteomes" id="UP000683551">
    <property type="component" value="Chromosome"/>
</dbReference>
<dbReference type="SUPFAM" id="SSF63829">
    <property type="entry name" value="Calcium-dependent phosphotriesterase"/>
    <property type="match status" value="1"/>
</dbReference>
<dbReference type="GO" id="GO:0061630">
    <property type="term" value="F:ubiquitin protein ligase activity"/>
    <property type="evidence" value="ECO:0007669"/>
    <property type="project" value="TreeGrafter"/>
</dbReference>
<reference evidence="2" key="1">
    <citation type="submission" date="2021-02" db="EMBL/GenBank/DDBJ databases">
        <title>Comparative genomics of Ferrovum myxofaciens strains, predominant extremophile bacteria forming large biofilm stalactites in acid mine ecosystems.</title>
        <authorList>
            <person name="Burkartova K."/>
            <person name="Ridl J."/>
            <person name="Pajer P."/>
            <person name="Falteisek L."/>
        </authorList>
    </citation>
    <scope>NUCLEOTIDE SEQUENCE</scope>
    <source>
        <strain evidence="2">MI1III</strain>
    </source>
</reference>
<dbReference type="InterPro" id="IPR050952">
    <property type="entry name" value="TRIM-NHL_E3_ligases"/>
</dbReference>
<dbReference type="GO" id="GO:0008270">
    <property type="term" value="F:zinc ion binding"/>
    <property type="evidence" value="ECO:0007669"/>
    <property type="project" value="UniProtKB-KW"/>
</dbReference>
<evidence type="ECO:0000313" key="3">
    <source>
        <dbReference type="Proteomes" id="UP000683551"/>
    </source>
</evidence>
<proteinExistence type="predicted"/>
<sequence length="382" mass="42868">MLKGSHFMQSFRSGRPIPIQSDRFIKTSLLWSTLVAGVLACLSLATLAADPTEGTPPPVTGSRSAPTPSWGKPLPYPVVIADRRNNRLIEVAPNKEILWQFGSPNLKIYHDNDDVFFSPDGHLLAISEEDNQDIHLINYDKRELAWSYGVPDVPGVADGYMNFPDDTHVMKDGTILVADIRNCRILFLDRDTSKIKVQWGKPGRKGEAWSRNANCRHDPPRFLGLPNGVTELDNGDILITEITGAWISQVTRDGKVVWATRAFGMHYPSDAMPAHDGQIIVADYSKPGRVIFFDPKRHKVTWDYSVKEGEGMLNHPSLAQELPNGDVILNDDYRHRVIVIDRQTKQIIWQYGVTDHPGNGPGQLNNPDGIDIDVFRDWHTTH</sequence>
<dbReference type="InterPro" id="IPR011042">
    <property type="entry name" value="6-blade_b-propeller_TolB-like"/>
</dbReference>
<evidence type="ECO:0000259" key="1">
    <source>
        <dbReference type="Pfam" id="PF13360"/>
    </source>
</evidence>
<dbReference type="RefSeq" id="WP_160171523.1">
    <property type="nucleotide sequence ID" value="NZ_CP070327.1"/>
</dbReference>
<feature type="domain" description="Pyrrolo-quinoline quinone repeat" evidence="1">
    <location>
        <begin position="224"/>
        <end position="359"/>
    </location>
</feature>
<accession>A0A9E6SYA6</accession>
<gene>
    <name evidence="2" type="ORF">JZL65_04635</name>
</gene>
<dbReference type="OrthoDB" id="264813at2"/>
<dbReference type="Gene3D" id="2.120.10.30">
    <property type="entry name" value="TolB, C-terminal domain"/>
    <property type="match status" value="1"/>
</dbReference>
<dbReference type="PANTHER" id="PTHR24104:SF25">
    <property type="entry name" value="PROTEIN LIN-41"/>
    <property type="match status" value="1"/>
</dbReference>
<organism evidence="2 3">
    <name type="scientific">Ferrovum myxofaciens</name>
    <dbReference type="NCBI Taxonomy" id="416213"/>
    <lineage>
        <taxon>Bacteria</taxon>
        <taxon>Pseudomonadati</taxon>
        <taxon>Pseudomonadota</taxon>
        <taxon>Betaproteobacteria</taxon>
        <taxon>Ferrovales</taxon>
        <taxon>Ferrovaceae</taxon>
        <taxon>Ferrovum</taxon>
    </lineage>
</organism>
<protein>
    <submittedName>
        <fullName evidence="2">PQQ-binding-like beta-propeller repeat protein</fullName>
    </submittedName>
</protein>
<dbReference type="GO" id="GO:0043161">
    <property type="term" value="P:proteasome-mediated ubiquitin-dependent protein catabolic process"/>
    <property type="evidence" value="ECO:0007669"/>
    <property type="project" value="TreeGrafter"/>
</dbReference>